<dbReference type="InterPro" id="IPR050117">
    <property type="entry name" value="MAPK"/>
</dbReference>
<evidence type="ECO:0000256" key="4">
    <source>
        <dbReference type="ARBA" id="ARBA00022741"/>
    </source>
</evidence>
<evidence type="ECO:0000256" key="1">
    <source>
        <dbReference type="ARBA" id="ARBA00008832"/>
    </source>
</evidence>
<evidence type="ECO:0000259" key="8">
    <source>
        <dbReference type="PROSITE" id="PS50011"/>
    </source>
</evidence>
<dbReference type="InterPro" id="IPR003527">
    <property type="entry name" value="MAP_kinase_CS"/>
</dbReference>
<keyword evidence="6" id="KW-0067">ATP-binding</keyword>
<feature type="compositionally biased region" description="Polar residues" evidence="7">
    <location>
        <begin position="479"/>
        <end position="499"/>
    </location>
</feature>
<dbReference type="Proteomes" id="UP001318860">
    <property type="component" value="Unassembled WGS sequence"/>
</dbReference>
<dbReference type="SUPFAM" id="SSF56112">
    <property type="entry name" value="Protein kinase-like (PK-like)"/>
    <property type="match status" value="1"/>
</dbReference>
<comment type="similarity">
    <text evidence="1">Belongs to the protein kinase superfamily. CMGC Ser/Thr protein kinase family. MAP kinase subfamily.</text>
</comment>
<organism evidence="9 10">
    <name type="scientific">Rehmannia glutinosa</name>
    <name type="common">Chinese foxglove</name>
    <dbReference type="NCBI Taxonomy" id="99300"/>
    <lineage>
        <taxon>Eukaryota</taxon>
        <taxon>Viridiplantae</taxon>
        <taxon>Streptophyta</taxon>
        <taxon>Embryophyta</taxon>
        <taxon>Tracheophyta</taxon>
        <taxon>Spermatophyta</taxon>
        <taxon>Magnoliopsida</taxon>
        <taxon>eudicotyledons</taxon>
        <taxon>Gunneridae</taxon>
        <taxon>Pentapetalae</taxon>
        <taxon>asterids</taxon>
        <taxon>lamiids</taxon>
        <taxon>Lamiales</taxon>
        <taxon>Orobanchaceae</taxon>
        <taxon>Rehmannieae</taxon>
        <taxon>Rehmannia</taxon>
    </lineage>
</organism>
<sequence length="499" mass="57366">MSKNYDNWERLVEAVLRRELLRELALCDSTSPSIISSASSSFNHGYGSPSANNHEYGLESPESNSYGDSLSPRDYLCSPLMKTGERVAIKKITDVFKLVPDAEQILREIKLLRLLRHPDIVELKHIMLPPSRRNFRDIYLVFELMDSDLHHVIKANDDLTHDHYQFFMYQLLRALKYIHTGNTHHRDLKPTNILANADCKLKICDFGLARVSFSDTSPAIFWTDYVGSRWYRAPELCGSFFSKYTPATDIWSIGCMFAEMLTGKPLFPGKNVVHQLDLMIDFLGNPPPEFIARKFPNAHPLALRLLEKLLAFDPKDRPTAEEALADPYFHGMAKVSREPASQPISKLEFEFERRKLSKDDVRELIYREILEYHPRMLQEYLRGGDQTRGFMYSSGVDQFKQQFAHLEEHYGKGKALIDKGIMLHCLVASQIDLSLYCACRDRVPATKDEVKDNDVKSELQLLLQRLFFRAPQGKGKVQKNINGNAQNGENKRNYNARSL</sequence>
<feature type="region of interest" description="Disordered" evidence="7">
    <location>
        <begin position="474"/>
        <end position="499"/>
    </location>
</feature>
<dbReference type="InterPro" id="IPR000719">
    <property type="entry name" value="Prot_kinase_dom"/>
</dbReference>
<keyword evidence="3" id="KW-0808">Transferase</keyword>
<feature type="domain" description="Protein kinase" evidence="8">
    <location>
        <begin position="55"/>
        <end position="329"/>
    </location>
</feature>
<dbReference type="Gene3D" id="1.10.510.10">
    <property type="entry name" value="Transferase(Phosphotransferase) domain 1"/>
    <property type="match status" value="1"/>
</dbReference>
<dbReference type="Pfam" id="PF00069">
    <property type="entry name" value="Pkinase"/>
    <property type="match status" value="1"/>
</dbReference>
<keyword evidence="5" id="KW-0418">Kinase</keyword>
<dbReference type="SMART" id="SM00220">
    <property type="entry name" value="S_TKc"/>
    <property type="match status" value="1"/>
</dbReference>
<comment type="caution">
    <text evidence="9">The sequence shown here is derived from an EMBL/GenBank/DDBJ whole genome shotgun (WGS) entry which is preliminary data.</text>
</comment>
<dbReference type="PROSITE" id="PS01351">
    <property type="entry name" value="MAPK"/>
    <property type="match status" value="1"/>
</dbReference>
<evidence type="ECO:0000313" key="9">
    <source>
        <dbReference type="EMBL" id="KAK6127650.1"/>
    </source>
</evidence>
<reference evidence="9 10" key="1">
    <citation type="journal article" date="2021" name="Comput. Struct. Biotechnol. J.">
        <title>De novo genome assembly of the potent medicinal plant Rehmannia glutinosa using nanopore technology.</title>
        <authorList>
            <person name="Ma L."/>
            <person name="Dong C."/>
            <person name="Song C."/>
            <person name="Wang X."/>
            <person name="Zheng X."/>
            <person name="Niu Y."/>
            <person name="Chen S."/>
            <person name="Feng W."/>
        </authorList>
    </citation>
    <scope>NUCLEOTIDE SEQUENCE [LARGE SCALE GENOMIC DNA]</scope>
    <source>
        <strain evidence="9">DH-2019</strain>
    </source>
</reference>
<keyword evidence="10" id="KW-1185">Reference proteome</keyword>
<dbReference type="PROSITE" id="PS50011">
    <property type="entry name" value="PROTEIN_KINASE_DOM"/>
    <property type="match status" value="1"/>
</dbReference>
<proteinExistence type="inferred from homology"/>
<evidence type="ECO:0000256" key="3">
    <source>
        <dbReference type="ARBA" id="ARBA00022679"/>
    </source>
</evidence>
<evidence type="ECO:0000313" key="10">
    <source>
        <dbReference type="Proteomes" id="UP001318860"/>
    </source>
</evidence>
<evidence type="ECO:0000256" key="6">
    <source>
        <dbReference type="ARBA" id="ARBA00022840"/>
    </source>
</evidence>
<dbReference type="PANTHER" id="PTHR24055">
    <property type="entry name" value="MITOGEN-ACTIVATED PROTEIN KINASE"/>
    <property type="match status" value="1"/>
</dbReference>
<evidence type="ECO:0000256" key="2">
    <source>
        <dbReference type="ARBA" id="ARBA00022527"/>
    </source>
</evidence>
<protein>
    <recommendedName>
        <fullName evidence="8">Protein kinase domain-containing protein</fullName>
    </recommendedName>
</protein>
<gene>
    <name evidence="9" type="ORF">DH2020_038629</name>
</gene>
<accession>A0ABR0V0A0</accession>
<name>A0ABR0V0A0_REHGL</name>
<evidence type="ECO:0000256" key="5">
    <source>
        <dbReference type="ARBA" id="ARBA00022777"/>
    </source>
</evidence>
<dbReference type="InterPro" id="IPR011009">
    <property type="entry name" value="Kinase-like_dom_sf"/>
</dbReference>
<dbReference type="Gene3D" id="3.30.200.20">
    <property type="entry name" value="Phosphorylase Kinase, domain 1"/>
    <property type="match status" value="1"/>
</dbReference>
<dbReference type="EMBL" id="JABTTQ020001865">
    <property type="protein sequence ID" value="KAK6127650.1"/>
    <property type="molecule type" value="Genomic_DNA"/>
</dbReference>
<evidence type="ECO:0000256" key="7">
    <source>
        <dbReference type="SAM" id="MobiDB-lite"/>
    </source>
</evidence>
<keyword evidence="2" id="KW-0723">Serine/threonine-protein kinase</keyword>
<keyword evidence="4" id="KW-0547">Nucleotide-binding</keyword>